<keyword evidence="1" id="KW-0812">Transmembrane</keyword>
<feature type="transmembrane region" description="Helical" evidence="1">
    <location>
        <begin position="20"/>
        <end position="43"/>
    </location>
</feature>
<keyword evidence="1" id="KW-0472">Membrane</keyword>
<reference evidence="2" key="1">
    <citation type="submission" date="2014-09" db="EMBL/GenBank/DDBJ databases">
        <authorList>
            <person name="Magalhaes I.L.F."/>
            <person name="Oliveira U."/>
            <person name="Santos F.R."/>
            <person name="Vidigal T.H.D.A."/>
            <person name="Brescovit A.D."/>
            <person name="Santos A.J."/>
        </authorList>
    </citation>
    <scope>NUCLEOTIDE SEQUENCE</scope>
    <source>
        <tissue evidence="2">Shoot tissue taken approximately 20 cm above the soil surface</tissue>
    </source>
</reference>
<name>A0A0A9G6A2_ARUDO</name>
<organism evidence="2">
    <name type="scientific">Arundo donax</name>
    <name type="common">Giant reed</name>
    <name type="synonym">Donax arundinaceus</name>
    <dbReference type="NCBI Taxonomy" id="35708"/>
    <lineage>
        <taxon>Eukaryota</taxon>
        <taxon>Viridiplantae</taxon>
        <taxon>Streptophyta</taxon>
        <taxon>Embryophyta</taxon>
        <taxon>Tracheophyta</taxon>
        <taxon>Spermatophyta</taxon>
        <taxon>Magnoliopsida</taxon>
        <taxon>Liliopsida</taxon>
        <taxon>Poales</taxon>
        <taxon>Poaceae</taxon>
        <taxon>PACMAD clade</taxon>
        <taxon>Arundinoideae</taxon>
        <taxon>Arundineae</taxon>
        <taxon>Arundo</taxon>
    </lineage>
</organism>
<evidence type="ECO:0000313" key="2">
    <source>
        <dbReference type="EMBL" id="JAE18066.1"/>
    </source>
</evidence>
<reference evidence="2" key="2">
    <citation type="journal article" date="2015" name="Data Brief">
        <title>Shoot transcriptome of the giant reed, Arundo donax.</title>
        <authorList>
            <person name="Barrero R.A."/>
            <person name="Guerrero F.D."/>
            <person name="Moolhuijzen P."/>
            <person name="Goolsby J.A."/>
            <person name="Tidwell J."/>
            <person name="Bellgard S.E."/>
            <person name="Bellgard M.I."/>
        </authorList>
    </citation>
    <scope>NUCLEOTIDE SEQUENCE</scope>
    <source>
        <tissue evidence="2">Shoot tissue taken approximately 20 cm above the soil surface</tissue>
    </source>
</reference>
<protein>
    <submittedName>
        <fullName evidence="2">Uncharacterized protein</fullName>
    </submittedName>
</protein>
<dbReference type="EMBL" id="GBRH01179830">
    <property type="protein sequence ID" value="JAE18066.1"/>
    <property type="molecule type" value="Transcribed_RNA"/>
</dbReference>
<dbReference type="AlphaFoldDB" id="A0A0A9G6A2"/>
<proteinExistence type="predicted"/>
<evidence type="ECO:0000256" key="1">
    <source>
        <dbReference type="SAM" id="Phobius"/>
    </source>
</evidence>
<keyword evidence="1" id="KW-1133">Transmembrane helix</keyword>
<sequence length="59" mass="6887">MFIFIFAKFIVVTNDDILKLYTTTLCSLVICIVTGTVATFCELQFRSRKLIRSSIRHWL</sequence>
<accession>A0A0A9G6A2</accession>